<evidence type="ECO:0000313" key="8">
    <source>
        <dbReference type="Proteomes" id="UP001498771"/>
    </source>
</evidence>
<dbReference type="Pfam" id="PF03547">
    <property type="entry name" value="Mem_trans"/>
    <property type="match status" value="1"/>
</dbReference>
<dbReference type="InterPro" id="IPR004776">
    <property type="entry name" value="Mem_transp_PIN-like"/>
</dbReference>
<evidence type="ECO:0000313" key="7">
    <source>
        <dbReference type="EMBL" id="KAK7204009.1"/>
    </source>
</evidence>
<reference evidence="7 8" key="1">
    <citation type="submission" date="2024-03" db="EMBL/GenBank/DDBJ databases">
        <title>Genome-scale model development and genomic sequencing of the oleaginous clade Lipomyces.</title>
        <authorList>
            <consortium name="Lawrence Berkeley National Laboratory"/>
            <person name="Czajka J.J."/>
            <person name="Han Y."/>
            <person name="Kim J."/>
            <person name="Mondo S.J."/>
            <person name="Hofstad B.A."/>
            <person name="Robles A."/>
            <person name="Haridas S."/>
            <person name="Riley R."/>
            <person name="LaButti K."/>
            <person name="Pangilinan J."/>
            <person name="Andreopoulos W."/>
            <person name="Lipzen A."/>
            <person name="Yan J."/>
            <person name="Wang M."/>
            <person name="Ng V."/>
            <person name="Grigoriev I.V."/>
            <person name="Spatafora J.W."/>
            <person name="Magnuson J.K."/>
            <person name="Baker S.E."/>
            <person name="Pomraning K.R."/>
        </authorList>
    </citation>
    <scope>NUCLEOTIDE SEQUENCE [LARGE SCALE GENOMIC DNA]</scope>
    <source>
        <strain evidence="7 8">Phaff 52-87</strain>
    </source>
</reference>
<evidence type="ECO:0000256" key="2">
    <source>
        <dbReference type="ARBA" id="ARBA00022692"/>
    </source>
</evidence>
<evidence type="ECO:0000256" key="6">
    <source>
        <dbReference type="SAM" id="Phobius"/>
    </source>
</evidence>
<organism evidence="7 8">
    <name type="scientific">Myxozyma melibiosi</name>
    <dbReference type="NCBI Taxonomy" id="54550"/>
    <lineage>
        <taxon>Eukaryota</taxon>
        <taxon>Fungi</taxon>
        <taxon>Dikarya</taxon>
        <taxon>Ascomycota</taxon>
        <taxon>Saccharomycotina</taxon>
        <taxon>Lipomycetes</taxon>
        <taxon>Lipomycetales</taxon>
        <taxon>Lipomycetaceae</taxon>
        <taxon>Myxozyma</taxon>
    </lineage>
</organism>
<feature type="region of interest" description="Disordered" evidence="5">
    <location>
        <begin position="184"/>
        <end position="286"/>
    </location>
</feature>
<dbReference type="EMBL" id="JBBJBU010000009">
    <property type="protein sequence ID" value="KAK7204009.1"/>
    <property type="molecule type" value="Genomic_DNA"/>
</dbReference>
<evidence type="ECO:0000256" key="4">
    <source>
        <dbReference type="ARBA" id="ARBA00023136"/>
    </source>
</evidence>
<dbReference type="InterPro" id="IPR040254">
    <property type="entry name" value="Ecm3-like"/>
</dbReference>
<dbReference type="PANTHER" id="PTHR31274">
    <property type="entry name" value="PROTEIN ECM3"/>
    <property type="match status" value="1"/>
</dbReference>
<gene>
    <name evidence="7" type="ORF">BZA70DRAFT_198039</name>
</gene>
<keyword evidence="8" id="KW-1185">Reference proteome</keyword>
<feature type="transmembrane region" description="Helical" evidence="6">
    <location>
        <begin position="142"/>
        <end position="166"/>
    </location>
</feature>
<keyword evidence="3 6" id="KW-1133">Transmembrane helix</keyword>
<keyword evidence="2 6" id="KW-0812">Transmembrane</keyword>
<feature type="compositionally biased region" description="Basic residues" evidence="5">
    <location>
        <begin position="195"/>
        <end position="207"/>
    </location>
</feature>
<evidence type="ECO:0000256" key="3">
    <source>
        <dbReference type="ARBA" id="ARBA00022989"/>
    </source>
</evidence>
<feature type="compositionally biased region" description="Low complexity" evidence="5">
    <location>
        <begin position="184"/>
        <end position="194"/>
    </location>
</feature>
<accession>A0ABR1F2D8</accession>
<proteinExistence type="predicted"/>
<feature type="transmembrane region" description="Helical" evidence="6">
    <location>
        <begin position="6"/>
        <end position="28"/>
    </location>
</feature>
<evidence type="ECO:0000256" key="1">
    <source>
        <dbReference type="ARBA" id="ARBA00004141"/>
    </source>
</evidence>
<feature type="transmembrane region" description="Helical" evidence="6">
    <location>
        <begin position="434"/>
        <end position="459"/>
    </location>
</feature>
<comment type="subcellular location">
    <subcellularLocation>
        <location evidence="1">Membrane</location>
        <topology evidence="1">Multi-pass membrane protein</topology>
    </subcellularLocation>
</comment>
<protein>
    <submittedName>
        <fullName evidence="7">Auxin efflux carrier</fullName>
    </submittedName>
</protein>
<feature type="transmembrane region" description="Helical" evidence="6">
    <location>
        <begin position="323"/>
        <end position="342"/>
    </location>
</feature>
<feature type="transmembrane region" description="Helical" evidence="6">
    <location>
        <begin position="77"/>
        <end position="97"/>
    </location>
</feature>
<feature type="compositionally biased region" description="Acidic residues" evidence="5">
    <location>
        <begin position="272"/>
        <end position="285"/>
    </location>
</feature>
<dbReference type="GeneID" id="90035609"/>
<dbReference type="RefSeq" id="XP_064767042.1">
    <property type="nucleotide sequence ID" value="XM_064910097.1"/>
</dbReference>
<comment type="caution">
    <text evidence="7">The sequence shown here is derived from an EMBL/GenBank/DDBJ whole genome shotgun (WGS) entry which is preliminary data.</text>
</comment>
<feature type="transmembrane region" description="Helical" evidence="6">
    <location>
        <begin position="399"/>
        <end position="422"/>
    </location>
</feature>
<dbReference type="PANTHER" id="PTHR31274:SF1">
    <property type="entry name" value="AGL149CP"/>
    <property type="match status" value="1"/>
</dbReference>
<feature type="transmembrane region" description="Helical" evidence="6">
    <location>
        <begin position="471"/>
        <end position="495"/>
    </location>
</feature>
<evidence type="ECO:0000256" key="5">
    <source>
        <dbReference type="SAM" id="MobiDB-lite"/>
    </source>
</evidence>
<sequence length="499" mass="54708">MSGMTVGASIFVAVKPIVKICLSVFPGVYFSKKNVLDIHTSKKVSSMLINYFLPCIVFNKVVNAFDSGTMRTVGVCVLASVLYIAAGIVYSFVLRLFTPVPKYWRGGSAVASIFNNAGDIPMAYVMTITANSPFKDGDETKGIAYVSVMMSVYVAALFACGSVQLIEDDFDYPLSEIDLELAQKSTSTTAPKSSKSQRLRNMLRRKTSSSDAEEKENEKSECETQPEMPTGRANPILARTSALQAADSNELRPTDSPGVRSIRQRLRRTQEEYEPQDDEDDDGDALDPVVSAVTAEIVHHEAHNVVLARLIIFLRNLYQPPTASLIVSIVVAVINPIKALFVQTDYNMRQAPDGQPPLDFVMDFTEFIGNACVPFGLLLLGGMIGRLSIKSLPRGFWKYLVSIVLLKLVVTPIIAIAFTQGLRKANVIDSDNLVLAFVFIMSSGVPSSTSQVYLTSFFAPEDMEHIPQMDCLAACLIAQYVALVFTLAILVTYTLQIII</sequence>
<keyword evidence="4 6" id="KW-0472">Membrane</keyword>
<dbReference type="Proteomes" id="UP001498771">
    <property type="component" value="Unassembled WGS sequence"/>
</dbReference>
<feature type="transmembrane region" description="Helical" evidence="6">
    <location>
        <begin position="48"/>
        <end position="65"/>
    </location>
</feature>
<name>A0ABR1F2D8_9ASCO</name>
<feature type="transmembrane region" description="Helical" evidence="6">
    <location>
        <begin position="367"/>
        <end position="387"/>
    </location>
</feature>